<keyword evidence="1" id="KW-0469">Meiosis</keyword>
<evidence type="ECO:0000313" key="3">
    <source>
        <dbReference type="Proteomes" id="UP001595075"/>
    </source>
</evidence>
<dbReference type="PANTHER" id="PTHR40375">
    <property type="entry name" value="SPORULATION-SPECIFIC PROTEIN 22"/>
    <property type="match status" value="1"/>
</dbReference>
<reference evidence="2 3" key="1">
    <citation type="journal article" date="2024" name="Commun. Biol.">
        <title>Comparative genomic analysis of thermophilic fungi reveals convergent evolutionary adaptations and gene losses.</title>
        <authorList>
            <person name="Steindorff A.S."/>
            <person name="Aguilar-Pontes M.V."/>
            <person name="Robinson A.J."/>
            <person name="Andreopoulos B."/>
            <person name="LaButti K."/>
            <person name="Kuo A."/>
            <person name="Mondo S."/>
            <person name="Riley R."/>
            <person name="Otillar R."/>
            <person name="Haridas S."/>
            <person name="Lipzen A."/>
            <person name="Grimwood J."/>
            <person name="Schmutz J."/>
            <person name="Clum A."/>
            <person name="Reid I.D."/>
            <person name="Moisan M.C."/>
            <person name="Butler G."/>
            <person name="Nguyen T.T.M."/>
            <person name="Dewar K."/>
            <person name="Conant G."/>
            <person name="Drula E."/>
            <person name="Henrissat B."/>
            <person name="Hansel C."/>
            <person name="Singer S."/>
            <person name="Hutchinson M.I."/>
            <person name="de Vries R.P."/>
            <person name="Natvig D.O."/>
            <person name="Powell A.J."/>
            <person name="Tsang A."/>
            <person name="Grigoriev I.V."/>
        </authorList>
    </citation>
    <scope>NUCLEOTIDE SEQUENCE [LARGE SCALE GENOMIC DNA]</scope>
    <source>
        <strain evidence="2 3">CBS 494.80</strain>
    </source>
</reference>
<dbReference type="EMBL" id="JAZHXI010000005">
    <property type="protein sequence ID" value="KAL2071470.1"/>
    <property type="molecule type" value="Genomic_DNA"/>
</dbReference>
<comment type="caution">
    <text evidence="2">The sequence shown here is derived from an EMBL/GenBank/DDBJ whole genome shotgun (WGS) entry which is preliminary data.</text>
</comment>
<proteinExistence type="predicted"/>
<dbReference type="Pfam" id="PF08631">
    <property type="entry name" value="SPO22"/>
    <property type="match status" value="1"/>
</dbReference>
<protein>
    <recommendedName>
        <fullName evidence="4">Protein ZIP4 homolog</fullName>
    </recommendedName>
</protein>
<gene>
    <name evidence="2" type="ORF">VTL71DRAFT_12705</name>
</gene>
<dbReference type="Proteomes" id="UP001595075">
    <property type="component" value="Unassembled WGS sequence"/>
</dbReference>
<evidence type="ECO:0008006" key="4">
    <source>
        <dbReference type="Google" id="ProtNLM"/>
    </source>
</evidence>
<name>A0ABR4CNS5_9HELO</name>
<dbReference type="InterPro" id="IPR039057">
    <property type="entry name" value="Spo22/ZIP4"/>
</dbReference>
<accession>A0ABR4CNS5</accession>
<dbReference type="PANTHER" id="PTHR40375:SF2">
    <property type="entry name" value="SPORULATION-SPECIFIC PROTEIN 22"/>
    <property type="match status" value="1"/>
</dbReference>
<sequence length="905" mass="101855">MAPAQAPRPTKDQRLKNILTYAVELEAALPAAASTKTSTSTTHELEKQISSFPENLTISASAKCEELDRSGTTIWNLCTRLRRDYDTDKPQDAPIVLLLARVYSFLMLDCAYLSGKTVGNLERMMKIGLKAGKNCVESKQYAVSLKVLGKVSAYEASLQKNKELGSEDREVCERLVAEYYVLRTAVSWYLGDLNIAEHMFAKSIAAKHIFDPSTAESLADVLYEIGKDLLTKQKYSMAVKWLERAGEVLDGQEPDRLSMDALELRTSVLQSLTKALLAMKDPESAERARGLIDMLETNLGDKLVVLLLKLEMLSAPTTDDGVAFDSASYLEILQRMIRTVVINDGNFKLIMSHIRKLNDKSPSLATRALDDFLTLRIIQEDRDEWFEKALVTRLWIAVTQRDNPDSLAQLEDLFSTLVASSTKPASSAATLAAHTLLWKRIEANYAIGQYDTAEKWCHLAMHKIFAKSGELNMARLSRFLMYKIAVRCDEQELAAECLHIISSASPNDLKLLYACVLDAQQAGNKRQTLAALQLVLDRTTFETTAVNLASLLRLTVTLTVQTLDEAAQKHNDPTEFEATLDKLCVMYEKGCAAVRRARSSKREPDSTWTIDELQWFSKNSYNLAIKNLAVWDLKHLLRMLICCIDFIDQYPRDVNQQMHEDLSLRRMFCDFIIATSLVSLARGEDNIEKQLQYYLRLRKHVESFNTHLQDKISNLQEEAEADLRKKLSILAAFDFEAACRLKAWDDLGEIIRKAEACKTTQAFEIMADIIMRSEASNAVLVQTIKKIINQMWGMEQLDTAKLAKYVRCLIHITISDSTEIAAELLDQACEYAREASESEQPFPAEELEWMATTAFNRAVDFYCAGDDQIAKDWAGKALNIAQFCPDGGGLERMLQSKLLGLKFGS</sequence>
<evidence type="ECO:0000313" key="2">
    <source>
        <dbReference type="EMBL" id="KAL2071470.1"/>
    </source>
</evidence>
<keyword evidence="3" id="KW-1185">Reference proteome</keyword>
<evidence type="ECO:0000256" key="1">
    <source>
        <dbReference type="ARBA" id="ARBA00023254"/>
    </source>
</evidence>
<dbReference type="InterPro" id="IPR013940">
    <property type="entry name" value="Spo22/ZIP4/TEX11"/>
</dbReference>
<organism evidence="2 3">
    <name type="scientific">Oculimacula yallundae</name>
    <dbReference type="NCBI Taxonomy" id="86028"/>
    <lineage>
        <taxon>Eukaryota</taxon>
        <taxon>Fungi</taxon>
        <taxon>Dikarya</taxon>
        <taxon>Ascomycota</taxon>
        <taxon>Pezizomycotina</taxon>
        <taxon>Leotiomycetes</taxon>
        <taxon>Helotiales</taxon>
        <taxon>Ploettnerulaceae</taxon>
        <taxon>Oculimacula</taxon>
    </lineage>
</organism>